<name>A0A8T8X2G0_ASPJA</name>
<dbReference type="RefSeq" id="XP_025528231.1">
    <property type="nucleotide sequence ID" value="XM_025677706.1"/>
</dbReference>
<dbReference type="GeneID" id="37181399"/>
<keyword evidence="2" id="KW-1185">Reference proteome</keyword>
<evidence type="ECO:0000313" key="2">
    <source>
        <dbReference type="Proteomes" id="UP000249497"/>
    </source>
</evidence>
<dbReference type="AlphaFoldDB" id="A0A8T8X2G0"/>
<dbReference type="EMBL" id="KZ824789">
    <property type="protein sequence ID" value="RAH82337.1"/>
    <property type="molecule type" value="Genomic_DNA"/>
</dbReference>
<evidence type="ECO:0000313" key="1">
    <source>
        <dbReference type="EMBL" id="RAH82337.1"/>
    </source>
</evidence>
<reference evidence="1 2" key="1">
    <citation type="submission" date="2018-02" db="EMBL/GenBank/DDBJ databases">
        <title>The genomes of Aspergillus section Nigri reveals drivers in fungal speciation.</title>
        <authorList>
            <consortium name="DOE Joint Genome Institute"/>
            <person name="Vesth T.C."/>
            <person name="Nybo J."/>
            <person name="Theobald S."/>
            <person name="Brandl J."/>
            <person name="Frisvad J.C."/>
            <person name="Nielsen K.F."/>
            <person name="Lyhne E.K."/>
            <person name="Kogle M.E."/>
            <person name="Kuo A."/>
            <person name="Riley R."/>
            <person name="Clum A."/>
            <person name="Nolan M."/>
            <person name="Lipzen A."/>
            <person name="Salamov A."/>
            <person name="Henrissat B."/>
            <person name="Wiebenga A."/>
            <person name="De vries R.P."/>
            <person name="Grigoriev I.V."/>
            <person name="Mortensen U.H."/>
            <person name="Andersen M.R."/>
            <person name="Baker S.E."/>
        </authorList>
    </citation>
    <scope>NUCLEOTIDE SEQUENCE [LARGE SCALE GENOMIC DNA]</scope>
    <source>
        <strain evidence="1 2">CBS 114.51</strain>
    </source>
</reference>
<dbReference type="Proteomes" id="UP000249497">
    <property type="component" value="Unassembled WGS sequence"/>
</dbReference>
<sequence>MRKRGYANIVVASSILLFQAHQIVRIQRNSPACFLQLTSCTFSLMTVVAVENVTCRSSSSDDRRFEFPDTRGPLFNTTSFLVLHVHTTSAVMNAPLFQCHL</sequence>
<organism evidence="1 2">
    <name type="scientific">Aspergillus japonicus CBS 114.51</name>
    <dbReference type="NCBI Taxonomy" id="1448312"/>
    <lineage>
        <taxon>Eukaryota</taxon>
        <taxon>Fungi</taxon>
        <taxon>Dikarya</taxon>
        <taxon>Ascomycota</taxon>
        <taxon>Pezizomycotina</taxon>
        <taxon>Eurotiomycetes</taxon>
        <taxon>Eurotiomycetidae</taxon>
        <taxon>Eurotiales</taxon>
        <taxon>Aspergillaceae</taxon>
        <taxon>Aspergillus</taxon>
        <taxon>Aspergillus subgen. Circumdati</taxon>
    </lineage>
</organism>
<accession>A0A8T8X2G0</accession>
<gene>
    <name evidence="1" type="ORF">BO86DRAFT_81785</name>
</gene>
<proteinExistence type="predicted"/>
<protein>
    <submittedName>
        <fullName evidence="1">Uncharacterized protein</fullName>
    </submittedName>
</protein>